<dbReference type="PANTHER" id="PTHR41533:SF1">
    <property type="entry name" value="L,D-TRANSPEPTIDASE YCBB-RELATED"/>
    <property type="match status" value="1"/>
</dbReference>
<keyword evidence="1" id="KW-0732">Signal</keyword>
<dbReference type="PROSITE" id="PS51257">
    <property type="entry name" value="PROKAR_LIPOPROTEIN"/>
    <property type="match status" value="1"/>
</dbReference>
<dbReference type="Proteomes" id="UP000569951">
    <property type="component" value="Unassembled WGS sequence"/>
</dbReference>
<keyword evidence="3" id="KW-0378">Hydrolase</keyword>
<dbReference type="GO" id="GO:0016787">
    <property type="term" value="F:hydrolase activity"/>
    <property type="evidence" value="ECO:0007669"/>
    <property type="project" value="UniProtKB-KW"/>
</dbReference>
<dbReference type="InterPro" id="IPR052905">
    <property type="entry name" value="LD-transpeptidase_YkuD-like"/>
</dbReference>
<dbReference type="InterPro" id="IPR036366">
    <property type="entry name" value="PGBDSf"/>
</dbReference>
<comment type="caution">
    <text evidence="3">The sequence shown here is derived from an EMBL/GenBank/DDBJ whole genome shotgun (WGS) entry which is preliminary data.</text>
</comment>
<feature type="domain" description="Peptidoglycan binding-like" evidence="2">
    <location>
        <begin position="116"/>
        <end position="171"/>
    </location>
</feature>
<dbReference type="AlphaFoldDB" id="A0A841HV47"/>
<organism evidence="3 4">
    <name type="scientific">Deinobacterium chartae</name>
    <dbReference type="NCBI Taxonomy" id="521158"/>
    <lineage>
        <taxon>Bacteria</taxon>
        <taxon>Thermotogati</taxon>
        <taxon>Deinococcota</taxon>
        <taxon>Deinococci</taxon>
        <taxon>Deinococcales</taxon>
        <taxon>Deinococcaceae</taxon>
        <taxon>Deinobacterium</taxon>
    </lineage>
</organism>
<accession>A0A841HV47</accession>
<sequence>MRNFLAVSVLALTLSACSQNNPVAPATTETPATAMITPQALPSWPVLRNGSTGSAVTAAQYLLRARGYSISADGVFGSGTESAVRSFQSAQGLTADGIIGANTWTRLIVTVQSGSTGDAVRAAQTLLRAKGYSVTVDGVFGSGTVSAVRSFQSAQGLSADGIVGPNTWQALAGSGSSTPDSRASLAQQILNDSGISLLTYHVSGNGAGDGADAASNIRDTAAGRAAKRSSYGTAPGGSVYLDTNMLSGIVRLGQTYSFRITEIAGGSHSANSRHYAGVAFDVDLINGQRVGSGAPHAAFMSACRSLGATEVLGPGDSGHSTHVHCAWPR</sequence>
<reference evidence="3 4" key="1">
    <citation type="submission" date="2020-08" db="EMBL/GenBank/DDBJ databases">
        <title>Genomic Encyclopedia of Type Strains, Phase IV (KMG-IV): sequencing the most valuable type-strain genomes for metagenomic binning, comparative biology and taxonomic classification.</title>
        <authorList>
            <person name="Goeker M."/>
        </authorList>
    </citation>
    <scope>NUCLEOTIDE SEQUENCE [LARGE SCALE GENOMIC DNA]</scope>
    <source>
        <strain evidence="3 4">DSM 21458</strain>
    </source>
</reference>
<feature type="domain" description="Peptidoglycan binding-like" evidence="2">
    <location>
        <begin position="52"/>
        <end position="107"/>
    </location>
</feature>
<dbReference type="Pfam" id="PF01471">
    <property type="entry name" value="PG_binding_1"/>
    <property type="match status" value="2"/>
</dbReference>
<evidence type="ECO:0000313" key="3">
    <source>
        <dbReference type="EMBL" id="MBB6097247.1"/>
    </source>
</evidence>
<dbReference type="InterPro" id="IPR002477">
    <property type="entry name" value="Peptidoglycan-bd-like"/>
</dbReference>
<evidence type="ECO:0000313" key="4">
    <source>
        <dbReference type="Proteomes" id="UP000569951"/>
    </source>
</evidence>
<dbReference type="Gene3D" id="1.10.101.10">
    <property type="entry name" value="PGBD-like superfamily/PGBD"/>
    <property type="match status" value="2"/>
</dbReference>
<dbReference type="PANTHER" id="PTHR41533">
    <property type="entry name" value="L,D-TRANSPEPTIDASE HI_1667-RELATED"/>
    <property type="match status" value="1"/>
</dbReference>
<dbReference type="EMBL" id="JACHHG010000002">
    <property type="protein sequence ID" value="MBB6097247.1"/>
    <property type="molecule type" value="Genomic_DNA"/>
</dbReference>
<evidence type="ECO:0000259" key="2">
    <source>
        <dbReference type="Pfam" id="PF01471"/>
    </source>
</evidence>
<dbReference type="InterPro" id="IPR036365">
    <property type="entry name" value="PGBD-like_sf"/>
</dbReference>
<protein>
    <submittedName>
        <fullName evidence="3">Peptidoglycan hydrolase-like protein with peptidoglycan-binding domain</fullName>
    </submittedName>
</protein>
<feature type="chain" id="PRO_5032854099" evidence="1">
    <location>
        <begin position="21"/>
        <end position="329"/>
    </location>
</feature>
<name>A0A841HV47_9DEIO</name>
<dbReference type="RefSeq" id="WP_221276875.1">
    <property type="nucleotide sequence ID" value="NZ_JACHHG010000002.1"/>
</dbReference>
<proteinExistence type="predicted"/>
<keyword evidence="4" id="KW-1185">Reference proteome</keyword>
<dbReference type="SUPFAM" id="SSF47090">
    <property type="entry name" value="PGBD-like"/>
    <property type="match status" value="2"/>
</dbReference>
<gene>
    <name evidence="3" type="ORF">HNR42_000661</name>
</gene>
<feature type="signal peptide" evidence="1">
    <location>
        <begin position="1"/>
        <end position="20"/>
    </location>
</feature>
<evidence type="ECO:0000256" key="1">
    <source>
        <dbReference type="SAM" id="SignalP"/>
    </source>
</evidence>